<dbReference type="AlphaFoldDB" id="A0A5C3EHQ2"/>
<gene>
    <name evidence="3" type="ORF">UTRI_06225_B</name>
</gene>
<evidence type="ECO:0000256" key="2">
    <source>
        <dbReference type="SAM" id="SignalP"/>
    </source>
</evidence>
<reference evidence="3 4" key="1">
    <citation type="submission" date="2018-03" db="EMBL/GenBank/DDBJ databases">
        <authorList>
            <person name="Guldener U."/>
        </authorList>
    </citation>
    <scope>NUCLEOTIDE SEQUENCE [LARGE SCALE GENOMIC DNA]</scope>
    <source>
        <strain evidence="3 4">NBRC100155</strain>
    </source>
</reference>
<organism evidence="3 4">
    <name type="scientific">Ustilago trichophora</name>
    <dbReference type="NCBI Taxonomy" id="86804"/>
    <lineage>
        <taxon>Eukaryota</taxon>
        <taxon>Fungi</taxon>
        <taxon>Dikarya</taxon>
        <taxon>Basidiomycota</taxon>
        <taxon>Ustilaginomycotina</taxon>
        <taxon>Ustilaginomycetes</taxon>
        <taxon>Ustilaginales</taxon>
        <taxon>Ustilaginaceae</taxon>
        <taxon>Ustilago</taxon>
    </lineage>
</organism>
<accession>A0A5C3EHQ2</accession>
<sequence length="258" mass="29112">MRLAFLAFWALACVWTGSALFDSVARGADDETASSSGDRANPIHSKPPLHAHTSTSRDVELFHPEELPNRLSDIHSILPRISVAEATPEQRFGTIRSLQNRLKEYGRVAVALDLYTPSVNYDALHRAVLYLRLTKVADEKRAVFINITPDRQGRLLATLLPYKFNKKVSGPSFQKMDWSIIGVYPAKEGTPARMEWYVDASHIEPKVKDPKKRSDTIHLDGEPQGRVDEDEPAVKDLEVYLKKSRDANTLRHFLSKPL</sequence>
<evidence type="ECO:0000313" key="4">
    <source>
        <dbReference type="Proteomes" id="UP000324022"/>
    </source>
</evidence>
<feature type="region of interest" description="Disordered" evidence="1">
    <location>
        <begin position="207"/>
        <end position="230"/>
    </location>
</feature>
<feature type="signal peptide" evidence="2">
    <location>
        <begin position="1"/>
        <end position="19"/>
    </location>
</feature>
<evidence type="ECO:0000313" key="3">
    <source>
        <dbReference type="EMBL" id="SPO29932.1"/>
    </source>
</evidence>
<name>A0A5C3EHQ2_9BASI</name>
<dbReference type="Proteomes" id="UP000324022">
    <property type="component" value="Unassembled WGS sequence"/>
</dbReference>
<evidence type="ECO:0000256" key="1">
    <source>
        <dbReference type="SAM" id="MobiDB-lite"/>
    </source>
</evidence>
<keyword evidence="4" id="KW-1185">Reference proteome</keyword>
<dbReference type="EMBL" id="OOIN01000030">
    <property type="protein sequence ID" value="SPO29932.1"/>
    <property type="molecule type" value="Genomic_DNA"/>
</dbReference>
<feature type="chain" id="PRO_5022881122" evidence="2">
    <location>
        <begin position="20"/>
        <end position="258"/>
    </location>
</feature>
<protein>
    <submittedName>
        <fullName evidence="3">Uncharacterized protein</fullName>
    </submittedName>
</protein>
<proteinExistence type="predicted"/>
<dbReference type="OrthoDB" id="2556540at2759"/>
<keyword evidence="2" id="KW-0732">Signal</keyword>
<feature type="region of interest" description="Disordered" evidence="1">
    <location>
        <begin position="31"/>
        <end position="57"/>
    </location>
</feature>